<evidence type="ECO:0000313" key="1">
    <source>
        <dbReference type="EMBL" id="KAF7439518.1"/>
    </source>
</evidence>
<dbReference type="Proteomes" id="UP000600918">
    <property type="component" value="Unassembled WGS sequence"/>
</dbReference>
<dbReference type="AlphaFoldDB" id="A0A834UHZ6"/>
<keyword evidence="2" id="KW-1185">Reference proteome</keyword>
<organism evidence="1 2">
    <name type="scientific">Vespula pensylvanica</name>
    <name type="common">Western yellow jacket</name>
    <name type="synonym">Wasp</name>
    <dbReference type="NCBI Taxonomy" id="30213"/>
    <lineage>
        <taxon>Eukaryota</taxon>
        <taxon>Metazoa</taxon>
        <taxon>Ecdysozoa</taxon>
        <taxon>Arthropoda</taxon>
        <taxon>Hexapoda</taxon>
        <taxon>Insecta</taxon>
        <taxon>Pterygota</taxon>
        <taxon>Neoptera</taxon>
        <taxon>Endopterygota</taxon>
        <taxon>Hymenoptera</taxon>
        <taxon>Apocrita</taxon>
        <taxon>Aculeata</taxon>
        <taxon>Vespoidea</taxon>
        <taxon>Vespidae</taxon>
        <taxon>Vespinae</taxon>
        <taxon>Vespula</taxon>
    </lineage>
</organism>
<reference evidence="1" key="1">
    <citation type="journal article" date="2020" name="G3 (Bethesda)">
        <title>High-Quality Assemblies for Three Invasive Social Wasps from the &lt;i&gt;Vespula&lt;/i&gt; Genus.</title>
        <authorList>
            <person name="Harrop T.W.R."/>
            <person name="Guhlin J."/>
            <person name="McLaughlin G.M."/>
            <person name="Permina E."/>
            <person name="Stockwell P."/>
            <person name="Gilligan J."/>
            <person name="Le Lec M.F."/>
            <person name="Gruber M.A.M."/>
            <person name="Quinn O."/>
            <person name="Lovegrove M."/>
            <person name="Duncan E.J."/>
            <person name="Remnant E.J."/>
            <person name="Van Eeckhoven J."/>
            <person name="Graham B."/>
            <person name="Knapp R.A."/>
            <person name="Langford K.W."/>
            <person name="Kronenberg Z."/>
            <person name="Press M.O."/>
            <person name="Eacker S.M."/>
            <person name="Wilson-Rankin E.E."/>
            <person name="Purcell J."/>
            <person name="Lester P.J."/>
            <person name="Dearden P.K."/>
        </authorList>
    </citation>
    <scope>NUCLEOTIDE SEQUENCE</scope>
    <source>
        <strain evidence="1">Volc-1</strain>
    </source>
</reference>
<evidence type="ECO:0000313" key="2">
    <source>
        <dbReference type="Proteomes" id="UP000600918"/>
    </source>
</evidence>
<comment type="caution">
    <text evidence="1">The sequence shown here is derived from an EMBL/GenBank/DDBJ whole genome shotgun (WGS) entry which is preliminary data.</text>
</comment>
<accession>A0A834UHZ6</accession>
<name>A0A834UHZ6_VESPE</name>
<sequence>MSCFSVVRCLLVTNQIQTKNPLKCNDGTTSTSLQTSLDYFVMVTSATRQILRRVTTDSMRQSTPNSETCPLLVLLHIISNVALAGTKKSLVDLNENNRRYDKRRRVREG</sequence>
<gene>
    <name evidence="1" type="ORF">H0235_001909</name>
</gene>
<proteinExistence type="predicted"/>
<protein>
    <submittedName>
        <fullName evidence="1">Uncharacterized protein</fullName>
    </submittedName>
</protein>
<dbReference type="EMBL" id="JACSDY010000001">
    <property type="protein sequence ID" value="KAF7439518.1"/>
    <property type="molecule type" value="Genomic_DNA"/>
</dbReference>